<evidence type="ECO:0008006" key="4">
    <source>
        <dbReference type="Google" id="ProtNLM"/>
    </source>
</evidence>
<evidence type="ECO:0000313" key="3">
    <source>
        <dbReference type="Proteomes" id="UP000051373"/>
    </source>
</evidence>
<proteinExistence type="predicted"/>
<reference evidence="2 3" key="1">
    <citation type="journal article" date="2015" name="Microbiome">
        <title>Genomic resolution of linkages in carbon, nitrogen, and sulfur cycling among widespread estuary sediment bacteria.</title>
        <authorList>
            <person name="Baker B.J."/>
            <person name="Lazar C.S."/>
            <person name="Teske A.P."/>
            <person name="Dick G.J."/>
        </authorList>
    </citation>
    <scope>NUCLEOTIDE SEQUENCE [LARGE SCALE GENOMIC DNA]</scope>
    <source>
        <strain evidence="2">SM23_42</strain>
    </source>
</reference>
<dbReference type="Proteomes" id="UP000051373">
    <property type="component" value="Unassembled WGS sequence"/>
</dbReference>
<feature type="signal peptide" evidence="1">
    <location>
        <begin position="1"/>
        <end position="23"/>
    </location>
</feature>
<protein>
    <recommendedName>
        <fullName evidence="4">Outer membrane protein beta-barrel domain-containing protein</fullName>
    </recommendedName>
</protein>
<organism evidence="2 3">
    <name type="scientific">candidate division WOR_3 bacterium SM23_42</name>
    <dbReference type="NCBI Taxonomy" id="1703779"/>
    <lineage>
        <taxon>Bacteria</taxon>
        <taxon>Bacteria division WOR-3</taxon>
    </lineage>
</organism>
<dbReference type="Gene3D" id="2.40.160.20">
    <property type="match status" value="1"/>
</dbReference>
<evidence type="ECO:0000313" key="2">
    <source>
        <dbReference type="EMBL" id="KPK63195.1"/>
    </source>
</evidence>
<sequence>MKRNGVKWLAMSLVWLIPLAADAAKYGVLHLKPVGVSYATTEAVATLLTSDLINYGHTVLNPDAMDDAVGDILECYESSCAAEAGLAANVEHAIYGSVSRLGDKHIVQLSIVNVLTKEVVWAGSLAAKTAEDLDTVVKRLAKSISEGKKAEETVEVGLVTEEEEKKPARRRVFHTLGVTTGMLQPISGYGEASTLYHLGALYWYETPRMVAEVAGYVTFPGDLNDIDGTAAEACFPEISMLYMLSKKEISPYFGGGIGFGWLTIDSEDPYVYGETAYGMTLNAGGGVVFFRTYDIRLILDARYRVNLASVRGIEGPHQGFKLSVGFTYRRKVSGCFGCGLGL</sequence>
<accession>A0A0S8FTS4</accession>
<keyword evidence="1" id="KW-0732">Signal</keyword>
<evidence type="ECO:0000256" key="1">
    <source>
        <dbReference type="SAM" id="SignalP"/>
    </source>
</evidence>
<name>A0A0S8FTS4_UNCW3</name>
<gene>
    <name evidence="2" type="ORF">AMJ83_08105</name>
</gene>
<dbReference type="AlphaFoldDB" id="A0A0S8FTS4"/>
<dbReference type="EMBL" id="LJUJ01000017">
    <property type="protein sequence ID" value="KPK63195.1"/>
    <property type="molecule type" value="Genomic_DNA"/>
</dbReference>
<feature type="chain" id="PRO_5006646432" description="Outer membrane protein beta-barrel domain-containing protein" evidence="1">
    <location>
        <begin position="24"/>
        <end position="342"/>
    </location>
</feature>
<comment type="caution">
    <text evidence="2">The sequence shown here is derived from an EMBL/GenBank/DDBJ whole genome shotgun (WGS) entry which is preliminary data.</text>
</comment>